<dbReference type="RefSeq" id="WP_283078002.1">
    <property type="nucleotide sequence ID" value="NZ_CP121671.1"/>
</dbReference>
<gene>
    <name evidence="2" type="ORF">P9989_06685</name>
</gene>
<dbReference type="InterPro" id="IPR029002">
    <property type="entry name" value="PLPC/GPLD1"/>
</dbReference>
<dbReference type="EMBL" id="CP121671">
    <property type="protein sequence ID" value="WFT76044.1"/>
    <property type="molecule type" value="Genomic_DNA"/>
</dbReference>
<keyword evidence="3" id="KW-1185">Reference proteome</keyword>
<protein>
    <submittedName>
        <fullName evidence="2">Zinc dependent phospholipase C family protein</fullName>
    </submittedName>
</protein>
<sequence>MPNIWTHILFTEDVCDRLERQDIINTSSRFLNLGAQGPDPFFYYNFWPMFNNHDVPEVGMKLHKEKCGSFLLNIIQSGKSERNQSQAYILGFITHHILDRFTHPYIHYRAGYEGNKHQVFEVIIDTIMLDRYRDLKTWKTPAHRQIQLSKKEAKALAQWLEQEIYIQFPQVVQSVPSNYIVQSLLDIALAQRLLFDPSGWKNQLLGSLVSSFSHRPIEKEADYLNETNQEWKHSATGEILTASFINLYEEAFAEACNIIKRILQYWSSTNEELLAELEVLVGDISYDTGKPLSLELENYYSDPIV</sequence>
<organism evidence="2 3">
    <name type="scientific">Halobacillus naozhouensis</name>
    <dbReference type="NCBI Taxonomy" id="554880"/>
    <lineage>
        <taxon>Bacteria</taxon>
        <taxon>Bacillati</taxon>
        <taxon>Bacillota</taxon>
        <taxon>Bacilli</taxon>
        <taxon>Bacillales</taxon>
        <taxon>Bacillaceae</taxon>
        <taxon>Halobacillus</taxon>
    </lineage>
</organism>
<proteinExistence type="predicted"/>
<dbReference type="Pfam" id="PF00882">
    <property type="entry name" value="Zn_dep_PLPC"/>
    <property type="match status" value="1"/>
</dbReference>
<name>A0ABY8J3N2_9BACI</name>
<dbReference type="Proteomes" id="UP001221597">
    <property type="component" value="Chromosome"/>
</dbReference>
<feature type="domain" description="Phospholipase C/D" evidence="1">
    <location>
        <begin position="6"/>
        <end position="175"/>
    </location>
</feature>
<accession>A0ABY8J3N2</accession>
<evidence type="ECO:0000313" key="3">
    <source>
        <dbReference type="Proteomes" id="UP001221597"/>
    </source>
</evidence>
<evidence type="ECO:0000313" key="2">
    <source>
        <dbReference type="EMBL" id="WFT76044.1"/>
    </source>
</evidence>
<evidence type="ECO:0000259" key="1">
    <source>
        <dbReference type="Pfam" id="PF00882"/>
    </source>
</evidence>
<reference evidence="2 3" key="1">
    <citation type="submission" date="2023-04" db="EMBL/GenBank/DDBJ databases">
        <title>Genome sequence of Halobacillus naozhouensis KACC 21980.</title>
        <authorList>
            <person name="Kim S."/>
            <person name="Heo J."/>
            <person name="Kwon S.-W."/>
        </authorList>
    </citation>
    <scope>NUCLEOTIDE SEQUENCE [LARGE SCALE GENOMIC DNA]</scope>
    <source>
        <strain evidence="2 3">KCTC 13234</strain>
    </source>
</reference>